<evidence type="ECO:0000313" key="1">
    <source>
        <dbReference type="EMBL" id="EHK98120.1"/>
    </source>
</evidence>
<keyword evidence="2" id="KW-1185">Reference proteome</keyword>
<proteinExistence type="predicted"/>
<evidence type="ECO:0000313" key="2">
    <source>
        <dbReference type="Proteomes" id="UP000005446"/>
    </source>
</evidence>
<dbReference type="InParanoid" id="H0ETV1"/>
<reference evidence="1 2" key="1">
    <citation type="journal article" date="2012" name="Eukaryot. Cell">
        <title>Genome sequence of the fungus Glarea lozoyensis: the first genome sequence of a species from the Helotiaceae family.</title>
        <authorList>
            <person name="Youssar L."/>
            <person name="Gruening B.A."/>
            <person name="Erxleben A."/>
            <person name="Guenther S."/>
            <person name="Huettel W."/>
        </authorList>
    </citation>
    <scope>NUCLEOTIDE SEQUENCE [LARGE SCALE GENOMIC DNA]</scope>
    <source>
        <strain evidence="2">ATCC 74030 / MF5533</strain>
    </source>
</reference>
<sequence>MAESVTCYCRTSSGTAISLDAARIQKMHNVFMAEKLLK</sequence>
<dbReference type="Proteomes" id="UP000005446">
    <property type="component" value="Unassembled WGS sequence"/>
</dbReference>
<protein>
    <submittedName>
        <fullName evidence="1">Uncharacterized protein</fullName>
    </submittedName>
</protein>
<accession>H0ETV1</accession>
<name>H0ETV1_GLAL7</name>
<dbReference type="EMBL" id="AGUE01000165">
    <property type="protein sequence ID" value="EHK98120.1"/>
    <property type="molecule type" value="Genomic_DNA"/>
</dbReference>
<organism evidence="1 2">
    <name type="scientific">Glarea lozoyensis (strain ATCC 74030 / MF5533)</name>
    <dbReference type="NCBI Taxonomy" id="1104152"/>
    <lineage>
        <taxon>Eukaryota</taxon>
        <taxon>Fungi</taxon>
        <taxon>Dikarya</taxon>
        <taxon>Ascomycota</taxon>
        <taxon>Pezizomycotina</taxon>
        <taxon>Leotiomycetes</taxon>
        <taxon>Helotiales</taxon>
        <taxon>Helotiaceae</taxon>
        <taxon>Glarea</taxon>
    </lineage>
</organism>
<dbReference type="AlphaFoldDB" id="H0ETV1"/>
<gene>
    <name evidence="1" type="ORF">M7I_6172</name>
</gene>
<comment type="caution">
    <text evidence="1">The sequence shown here is derived from an EMBL/GenBank/DDBJ whole genome shotgun (WGS) entry which is preliminary data.</text>
</comment>
<dbReference type="HOGENOM" id="CLU_3335692_0_0_1"/>